<dbReference type="AlphaFoldDB" id="A0A8E2DTE9"/>
<reference evidence="1 2" key="1">
    <citation type="submission" date="2016-07" db="EMBL/GenBank/DDBJ databases">
        <title>Draft genome of the white-rot fungus Obba rivulosa 3A-2.</title>
        <authorList>
            <consortium name="DOE Joint Genome Institute"/>
            <person name="Miettinen O."/>
            <person name="Riley R."/>
            <person name="Acob R."/>
            <person name="Barry K."/>
            <person name="Cullen D."/>
            <person name="De Vries R."/>
            <person name="Hainaut M."/>
            <person name="Hatakka A."/>
            <person name="Henrissat B."/>
            <person name="Hilden K."/>
            <person name="Kuo R."/>
            <person name="Labutti K."/>
            <person name="Lipzen A."/>
            <person name="Makela M.R."/>
            <person name="Sandor L."/>
            <person name="Spatafora J.W."/>
            <person name="Grigoriev I.V."/>
            <person name="Hibbett D.S."/>
        </authorList>
    </citation>
    <scope>NUCLEOTIDE SEQUENCE [LARGE SCALE GENOMIC DNA]</scope>
    <source>
        <strain evidence="1 2">3A-2</strain>
    </source>
</reference>
<dbReference type="EMBL" id="KV722336">
    <property type="protein sequence ID" value="OCH95473.1"/>
    <property type="molecule type" value="Genomic_DNA"/>
</dbReference>
<evidence type="ECO:0000313" key="2">
    <source>
        <dbReference type="Proteomes" id="UP000250043"/>
    </source>
</evidence>
<organism evidence="1 2">
    <name type="scientific">Obba rivulosa</name>
    <dbReference type="NCBI Taxonomy" id="1052685"/>
    <lineage>
        <taxon>Eukaryota</taxon>
        <taxon>Fungi</taxon>
        <taxon>Dikarya</taxon>
        <taxon>Basidiomycota</taxon>
        <taxon>Agaricomycotina</taxon>
        <taxon>Agaricomycetes</taxon>
        <taxon>Polyporales</taxon>
        <taxon>Gelatoporiaceae</taxon>
        <taxon>Obba</taxon>
    </lineage>
</organism>
<evidence type="ECO:0000313" key="1">
    <source>
        <dbReference type="EMBL" id="OCH95473.1"/>
    </source>
</evidence>
<sequence length="221" mass="25009">MSWFSGHHYRKEVGLQRGRNTEHDLYETTIGSSRGLAQARLLQYPKSMITTIEHKEWKRAEPSRAWLVELLTTCTVLGGTVYGIWLNGASVDLLGYISTAWRGEPGLENQKALLCNREQSNLSIWYSKNCEAGVDLFGLIYGSTPTGSDERPLTWDFRLHETEGPHRPQAIVDINKYTKDMVEMKMPAVFAPRGTVSLLPDLISHLFQLIYLMSKKLPPVG</sequence>
<protein>
    <submittedName>
        <fullName evidence="1">Uncharacterized protein</fullName>
    </submittedName>
</protein>
<accession>A0A8E2DTE9</accession>
<gene>
    <name evidence="1" type="ORF">OBBRIDRAFT_800605</name>
</gene>
<keyword evidence="2" id="KW-1185">Reference proteome</keyword>
<proteinExistence type="predicted"/>
<name>A0A8E2DTE9_9APHY</name>
<dbReference type="Proteomes" id="UP000250043">
    <property type="component" value="Unassembled WGS sequence"/>
</dbReference>